<dbReference type="GO" id="GO:0000155">
    <property type="term" value="F:phosphorelay sensor kinase activity"/>
    <property type="evidence" value="ECO:0007669"/>
    <property type="project" value="InterPro"/>
</dbReference>
<keyword evidence="1" id="KW-1133">Transmembrane helix</keyword>
<sequence>MKLKTLLVHIACWLVLFLYFLTAWLIESNEHFYIWLDVSMNLARVIQFYFCYLLVYPRFYQYNRGWELVLGIVAAYVLFVVVRTGLEEGIYPKLLNVSNYAPGTPIRVFLIDNLYYGLPFILIAAAVFFTQKALQGKKYNAQLRAEAQKAELAFLHAQINPHFLFNTLNYMYSLALPVSDKLSKAITDLGEMMQYSLQQNEDGKVDLDSEYEYIESYINLFNIRFEPNFFVKLTFEEDGIVRPRIAPLLLIPFVENAFKHGVVNDHEHPITINLTAKGKKVHFSVHNKIHQLQKDASSGIGIVNVQKRLLLLYPGKHVLQIKEENGFYSTELELEV</sequence>
<evidence type="ECO:0000256" key="1">
    <source>
        <dbReference type="SAM" id="Phobius"/>
    </source>
</evidence>
<dbReference type="InterPro" id="IPR010559">
    <property type="entry name" value="Sig_transdc_His_kin_internal"/>
</dbReference>
<reference evidence="3 4" key="1">
    <citation type="submission" date="2018-06" db="EMBL/GenBank/DDBJ databases">
        <title>Genomic Encyclopedia of Archaeal and Bacterial Type Strains, Phase II (KMG-II): from individual species to whole genera.</title>
        <authorList>
            <person name="Goeker M."/>
        </authorList>
    </citation>
    <scope>NUCLEOTIDE SEQUENCE [LARGE SCALE GENOMIC DNA]</scope>
    <source>
        <strain evidence="3 4">DSM 23857</strain>
    </source>
</reference>
<dbReference type="AlphaFoldDB" id="A0A327QWV4"/>
<dbReference type="PANTHER" id="PTHR34220">
    <property type="entry name" value="SENSOR HISTIDINE KINASE YPDA"/>
    <property type="match status" value="1"/>
</dbReference>
<feature type="domain" description="Signal transduction histidine kinase internal region" evidence="2">
    <location>
        <begin position="150"/>
        <end position="228"/>
    </location>
</feature>
<dbReference type="RefSeq" id="WP_111596372.1">
    <property type="nucleotide sequence ID" value="NZ_QLLL01000002.1"/>
</dbReference>
<comment type="caution">
    <text evidence="3">The sequence shown here is derived from an EMBL/GenBank/DDBJ whole genome shotgun (WGS) entry which is preliminary data.</text>
</comment>
<feature type="transmembrane region" description="Helical" evidence="1">
    <location>
        <begin position="7"/>
        <end position="26"/>
    </location>
</feature>
<dbReference type="OrthoDB" id="9809908at2"/>
<feature type="transmembrane region" description="Helical" evidence="1">
    <location>
        <begin position="68"/>
        <end position="86"/>
    </location>
</feature>
<keyword evidence="4" id="KW-1185">Reference proteome</keyword>
<keyword evidence="1" id="KW-0472">Membrane</keyword>
<dbReference type="Gene3D" id="3.30.565.10">
    <property type="entry name" value="Histidine kinase-like ATPase, C-terminal domain"/>
    <property type="match status" value="1"/>
</dbReference>
<dbReference type="Pfam" id="PF06580">
    <property type="entry name" value="His_kinase"/>
    <property type="match status" value="1"/>
</dbReference>
<feature type="transmembrane region" description="Helical" evidence="1">
    <location>
        <begin position="106"/>
        <end position="129"/>
    </location>
</feature>
<keyword evidence="1" id="KW-0812">Transmembrane</keyword>
<dbReference type="GO" id="GO:0016020">
    <property type="term" value="C:membrane"/>
    <property type="evidence" value="ECO:0007669"/>
    <property type="project" value="InterPro"/>
</dbReference>
<dbReference type="InterPro" id="IPR036890">
    <property type="entry name" value="HATPase_C_sf"/>
</dbReference>
<evidence type="ECO:0000259" key="2">
    <source>
        <dbReference type="Pfam" id="PF06580"/>
    </source>
</evidence>
<keyword evidence="3" id="KW-0808">Transferase</keyword>
<feature type="transmembrane region" description="Helical" evidence="1">
    <location>
        <begin position="32"/>
        <end position="56"/>
    </location>
</feature>
<dbReference type="SUPFAM" id="SSF55874">
    <property type="entry name" value="ATPase domain of HSP90 chaperone/DNA topoisomerase II/histidine kinase"/>
    <property type="match status" value="1"/>
</dbReference>
<accession>A0A327QWV4</accession>
<evidence type="ECO:0000313" key="3">
    <source>
        <dbReference type="EMBL" id="RAJ08194.1"/>
    </source>
</evidence>
<dbReference type="InterPro" id="IPR050640">
    <property type="entry name" value="Bact_2-comp_sensor_kinase"/>
</dbReference>
<dbReference type="EMBL" id="QLLL01000002">
    <property type="protein sequence ID" value="RAJ08194.1"/>
    <property type="molecule type" value="Genomic_DNA"/>
</dbReference>
<proteinExistence type="predicted"/>
<dbReference type="PANTHER" id="PTHR34220:SF7">
    <property type="entry name" value="SENSOR HISTIDINE KINASE YPDA"/>
    <property type="match status" value="1"/>
</dbReference>
<protein>
    <submittedName>
        <fullName evidence="3">Histidine kinase</fullName>
    </submittedName>
</protein>
<keyword evidence="3" id="KW-0418">Kinase</keyword>
<organism evidence="3 4">
    <name type="scientific">Chitinophaga skermanii</name>
    <dbReference type="NCBI Taxonomy" id="331697"/>
    <lineage>
        <taxon>Bacteria</taxon>
        <taxon>Pseudomonadati</taxon>
        <taxon>Bacteroidota</taxon>
        <taxon>Chitinophagia</taxon>
        <taxon>Chitinophagales</taxon>
        <taxon>Chitinophagaceae</taxon>
        <taxon>Chitinophaga</taxon>
    </lineage>
</organism>
<name>A0A327QWV4_9BACT</name>
<dbReference type="Proteomes" id="UP000249547">
    <property type="component" value="Unassembled WGS sequence"/>
</dbReference>
<gene>
    <name evidence="3" type="ORF">LX64_00841</name>
</gene>
<evidence type="ECO:0000313" key="4">
    <source>
        <dbReference type="Proteomes" id="UP000249547"/>
    </source>
</evidence>